<feature type="region of interest" description="Disordered" evidence="2">
    <location>
        <begin position="302"/>
        <end position="324"/>
    </location>
</feature>
<dbReference type="GO" id="GO:0006260">
    <property type="term" value="P:DNA replication"/>
    <property type="evidence" value="ECO:0007669"/>
    <property type="project" value="InterPro"/>
</dbReference>
<sequence length="339" mass="40272">MANPQVEQGYIRISNELWDEILRRDFSKRQQKIILFIWRLSYGTGQKDCKIDKFNMLELAGMYKTDVKKELKFLRECNVLDWEEKTMVFSINKNYKMWQITPNKNWDSDKFKSLIHQNLSRKKVSKTLTPKKTKVSKTLTFKSEEVSKLLTFKLVKHLPRQSLILRGARYTNSLKTVLKTLKIKDIKDNNNYSNPEVSKTLTNPFTYYAENFERIIPPAIIQKINSWLDDFSEEMVILAMEKTLEQEEYKRKWGYINRILVNWHKNNIKTPEQAKEADEKFYSRQRRASGYAGDNEVVPDWFNKRKGKKQEPAAHTETQEEREEFEALLREFTSKGVNG</sequence>
<organism evidence="5 6">
    <name type="scientific">Lentibacillus populi</name>
    <dbReference type="NCBI Taxonomy" id="1827502"/>
    <lineage>
        <taxon>Bacteria</taxon>
        <taxon>Bacillati</taxon>
        <taxon>Bacillota</taxon>
        <taxon>Bacilli</taxon>
        <taxon>Bacillales</taxon>
        <taxon>Bacillaceae</taxon>
        <taxon>Lentibacillus</taxon>
    </lineage>
</organism>
<protein>
    <recommendedName>
        <fullName evidence="7">DnaD domain-containing protein</fullName>
    </recommendedName>
</protein>
<accession>A0A9W5X5B9</accession>
<dbReference type="PANTHER" id="PTHR37293">
    <property type="entry name" value="PHAGE REPLICATION PROTEIN-RELATED"/>
    <property type="match status" value="1"/>
</dbReference>
<dbReference type="InterPro" id="IPR053162">
    <property type="entry name" value="DnaD"/>
</dbReference>
<comment type="caution">
    <text evidence="5">The sequence shown here is derived from an EMBL/GenBank/DDBJ whole genome shotgun (WGS) entry which is preliminary data.</text>
</comment>
<feature type="domain" description="DnaB/C C-terminal" evidence="4">
    <location>
        <begin position="205"/>
        <end position="277"/>
    </location>
</feature>
<evidence type="ECO:0008006" key="7">
    <source>
        <dbReference type="Google" id="ProtNLM"/>
    </source>
</evidence>
<dbReference type="InterPro" id="IPR034829">
    <property type="entry name" value="DnaD-like_sf"/>
</dbReference>
<dbReference type="InterPro" id="IPR006343">
    <property type="entry name" value="DnaB/C_C"/>
</dbReference>
<dbReference type="PANTHER" id="PTHR37293:SF5">
    <property type="entry name" value="DNA REPLICATION PROTEIN"/>
    <property type="match status" value="1"/>
</dbReference>
<dbReference type="NCBIfam" id="TIGR01446">
    <property type="entry name" value="DnaD_dom"/>
    <property type="match status" value="1"/>
</dbReference>
<evidence type="ECO:0000313" key="5">
    <source>
        <dbReference type="EMBL" id="GGB41459.1"/>
    </source>
</evidence>
<dbReference type="InterPro" id="IPR036388">
    <property type="entry name" value="WH-like_DNA-bd_sf"/>
</dbReference>
<dbReference type="Gene3D" id="1.10.10.10">
    <property type="entry name" value="Winged helix-like DNA-binding domain superfamily/Winged helix DNA-binding domain"/>
    <property type="match status" value="1"/>
</dbReference>
<dbReference type="Gene3D" id="1.10.10.630">
    <property type="entry name" value="DnaD domain-like"/>
    <property type="match status" value="1"/>
</dbReference>
<feature type="compositionally biased region" description="Basic and acidic residues" evidence="2">
    <location>
        <begin position="309"/>
        <end position="324"/>
    </location>
</feature>
<comment type="similarity">
    <text evidence="1">Belongs to the DnaB/DnaD family.</text>
</comment>
<dbReference type="AlphaFoldDB" id="A0A9W5X5B9"/>
<name>A0A9W5X5B9_9BACI</name>
<proteinExistence type="inferred from homology"/>
<dbReference type="Proteomes" id="UP000621492">
    <property type="component" value="Unassembled WGS sequence"/>
</dbReference>
<dbReference type="RefSeq" id="WP_188725000.1">
    <property type="nucleotide sequence ID" value="NZ_BMJD01000012.1"/>
</dbReference>
<evidence type="ECO:0000256" key="1">
    <source>
        <dbReference type="ARBA" id="ARBA00093462"/>
    </source>
</evidence>
<evidence type="ECO:0000259" key="4">
    <source>
        <dbReference type="Pfam" id="PF07261"/>
    </source>
</evidence>
<feature type="domain" description="Bacteriophage lambda Replication protein O N-terminal" evidence="3">
    <location>
        <begin position="5"/>
        <end position="98"/>
    </location>
</feature>
<keyword evidence="6" id="KW-1185">Reference proteome</keyword>
<evidence type="ECO:0000256" key="2">
    <source>
        <dbReference type="SAM" id="MobiDB-lite"/>
    </source>
</evidence>
<dbReference type="EMBL" id="BMJD01000012">
    <property type="protein sequence ID" value="GGB41459.1"/>
    <property type="molecule type" value="Genomic_DNA"/>
</dbReference>
<evidence type="ECO:0000259" key="3">
    <source>
        <dbReference type="Pfam" id="PF04492"/>
    </source>
</evidence>
<dbReference type="InterPro" id="IPR006497">
    <property type="entry name" value="Phage_lambda_VrpO_N"/>
</dbReference>
<dbReference type="Pfam" id="PF04492">
    <property type="entry name" value="Phage_rep_O"/>
    <property type="match status" value="1"/>
</dbReference>
<dbReference type="Pfam" id="PF07261">
    <property type="entry name" value="DnaB_2"/>
    <property type="match status" value="1"/>
</dbReference>
<dbReference type="SUPFAM" id="SSF158499">
    <property type="entry name" value="DnaD domain-like"/>
    <property type="match status" value="1"/>
</dbReference>
<evidence type="ECO:0000313" key="6">
    <source>
        <dbReference type="Proteomes" id="UP000621492"/>
    </source>
</evidence>
<reference evidence="5" key="2">
    <citation type="submission" date="2020-09" db="EMBL/GenBank/DDBJ databases">
        <authorList>
            <person name="Sun Q."/>
            <person name="Zhou Y."/>
        </authorList>
    </citation>
    <scope>NUCLEOTIDE SEQUENCE</scope>
    <source>
        <strain evidence="5">CGMCC 1.15454</strain>
    </source>
</reference>
<gene>
    <name evidence="5" type="ORF">GCM10011409_18740</name>
</gene>
<reference evidence="5" key="1">
    <citation type="journal article" date="2014" name="Int. J. Syst. Evol. Microbiol.">
        <title>Complete genome sequence of Corynebacterium casei LMG S-19264T (=DSM 44701T), isolated from a smear-ripened cheese.</title>
        <authorList>
            <consortium name="US DOE Joint Genome Institute (JGI-PGF)"/>
            <person name="Walter F."/>
            <person name="Albersmeier A."/>
            <person name="Kalinowski J."/>
            <person name="Ruckert C."/>
        </authorList>
    </citation>
    <scope>NUCLEOTIDE SEQUENCE</scope>
    <source>
        <strain evidence="5">CGMCC 1.15454</strain>
    </source>
</reference>